<dbReference type="GO" id="GO:0003700">
    <property type="term" value="F:DNA-binding transcription factor activity"/>
    <property type="evidence" value="ECO:0007669"/>
    <property type="project" value="TreeGrafter"/>
</dbReference>
<proteinExistence type="predicted"/>
<dbReference type="InterPro" id="IPR010982">
    <property type="entry name" value="Lambda_DNA-bd_dom_sf"/>
</dbReference>
<dbReference type="Pfam" id="PF00356">
    <property type="entry name" value="LacI"/>
    <property type="match status" value="1"/>
</dbReference>
<dbReference type="InterPro" id="IPR000843">
    <property type="entry name" value="HTH_LacI"/>
</dbReference>
<dbReference type="GO" id="GO:0000976">
    <property type="term" value="F:transcription cis-regulatory region binding"/>
    <property type="evidence" value="ECO:0007669"/>
    <property type="project" value="TreeGrafter"/>
</dbReference>
<dbReference type="InterPro" id="IPR028082">
    <property type="entry name" value="Peripla_BP_I"/>
</dbReference>
<reference evidence="5 7" key="1">
    <citation type="journal article" date="2019" name="Nat. Med.">
        <title>A library of human gut bacterial isolates paired with longitudinal multiomics data enables mechanistic microbiome research.</title>
        <authorList>
            <person name="Poyet M."/>
            <person name="Groussin M."/>
            <person name="Gibbons S.M."/>
            <person name="Avila-Pacheco J."/>
            <person name="Jiang X."/>
            <person name="Kearney S.M."/>
            <person name="Perrotta A.R."/>
            <person name="Berdy B."/>
            <person name="Zhao S."/>
            <person name="Lieberman T.D."/>
            <person name="Swanson P.K."/>
            <person name="Smith M."/>
            <person name="Roesemann S."/>
            <person name="Alexander J.E."/>
            <person name="Rich S.A."/>
            <person name="Livny J."/>
            <person name="Vlamakis H."/>
            <person name="Clish C."/>
            <person name="Bullock K."/>
            <person name="Deik A."/>
            <person name="Scott J."/>
            <person name="Pierce K.A."/>
            <person name="Xavier R.J."/>
            <person name="Alm E.J."/>
        </authorList>
    </citation>
    <scope>NUCLEOTIDE SEQUENCE [LARGE SCALE GENOMIC DNA]</scope>
    <source>
        <strain evidence="5 7">BIOML-A2</strain>
    </source>
</reference>
<dbReference type="PROSITE" id="PS00356">
    <property type="entry name" value="HTH_LACI_1"/>
    <property type="match status" value="1"/>
</dbReference>
<dbReference type="SUPFAM" id="SSF53822">
    <property type="entry name" value="Periplasmic binding protein-like I"/>
    <property type="match status" value="1"/>
</dbReference>
<evidence type="ECO:0000259" key="4">
    <source>
        <dbReference type="PROSITE" id="PS50932"/>
    </source>
</evidence>
<organism evidence="6">
    <name type="scientific">Bifidobacterium dentium</name>
    <dbReference type="NCBI Taxonomy" id="1689"/>
    <lineage>
        <taxon>Bacteria</taxon>
        <taxon>Bacillati</taxon>
        <taxon>Actinomycetota</taxon>
        <taxon>Actinomycetes</taxon>
        <taxon>Bifidobacteriales</taxon>
        <taxon>Bifidobacteriaceae</taxon>
        <taxon>Bifidobacterium</taxon>
    </lineage>
</organism>
<dbReference type="Proteomes" id="UP000429211">
    <property type="component" value="Unassembled WGS sequence"/>
</dbReference>
<name>A0A6N2RFM3_9BIFI</name>
<gene>
    <name evidence="6" type="primary">ccpA_3</name>
    <name evidence="6" type="ORF">BDLFYP24_00976</name>
    <name evidence="5" type="ORF">GBB04_07455</name>
</gene>
<dbReference type="EMBL" id="CACRSP010000002">
    <property type="protein sequence ID" value="VYS79444.1"/>
    <property type="molecule type" value="Genomic_DNA"/>
</dbReference>
<dbReference type="PANTHER" id="PTHR30146:SF109">
    <property type="entry name" value="HTH-TYPE TRANSCRIPTIONAL REGULATOR GALS"/>
    <property type="match status" value="1"/>
</dbReference>
<evidence type="ECO:0000256" key="3">
    <source>
        <dbReference type="ARBA" id="ARBA00023163"/>
    </source>
</evidence>
<keyword evidence="1" id="KW-0805">Transcription regulation</keyword>
<evidence type="ECO:0000313" key="7">
    <source>
        <dbReference type="Proteomes" id="UP000429211"/>
    </source>
</evidence>
<feature type="domain" description="HTH lacI-type" evidence="4">
    <location>
        <begin position="4"/>
        <end position="58"/>
    </location>
</feature>
<dbReference type="Gene3D" id="3.40.50.2300">
    <property type="match status" value="2"/>
</dbReference>
<dbReference type="SMART" id="SM00354">
    <property type="entry name" value="HTH_LACI"/>
    <property type="match status" value="1"/>
</dbReference>
<dbReference type="PROSITE" id="PS50932">
    <property type="entry name" value="HTH_LACI_2"/>
    <property type="match status" value="1"/>
</dbReference>
<keyword evidence="3" id="KW-0804">Transcription</keyword>
<evidence type="ECO:0000313" key="6">
    <source>
        <dbReference type="EMBL" id="VYS79444.1"/>
    </source>
</evidence>
<dbReference type="EMBL" id="WDPD01000007">
    <property type="protein sequence ID" value="KAB7460366.1"/>
    <property type="molecule type" value="Genomic_DNA"/>
</dbReference>
<dbReference type="InterPro" id="IPR046335">
    <property type="entry name" value="LacI/GalR-like_sensor"/>
</dbReference>
<accession>A0A6N2RFM3</accession>
<keyword evidence="2" id="KW-0238">DNA-binding</keyword>
<sequence length="344" mass="37435">MTRTTIADVAKAAGVSVSTVSRALRGLDRVNPETRERVEKEANRLHFSFSKSASSLASGKTMRIAVLLPSEISSWFNSHAFEGIYEVMSKADYDVVPYIVWTQEDLDRFFQNLPGNRNVDAIIEASFDFDEAKKRVLGELTIPVVGMNAPSTHGLDAGVAIDDAAAMSAIVRFLKSLGHKTLAYIGQPVNASPFICSDIVREKGFLDAAKECGYGDDDIIIVPSLTHMDVQNEQDIYSGIVAQLLSAPKQPTGICVSVDAAAVPLLKELRRMGWRVPQDVSVVGFDDDPSASIVDMTTMHQNPTEIGRIAARKTLALLAGETLEEPFSVIPTSLVLRSTTERVH</sequence>
<reference evidence="6" key="2">
    <citation type="submission" date="2019-11" db="EMBL/GenBank/DDBJ databases">
        <authorList>
            <person name="Feng L."/>
        </authorList>
    </citation>
    <scope>NUCLEOTIDE SEQUENCE</scope>
    <source>
        <strain evidence="6">BdentiumLFYP24</strain>
    </source>
</reference>
<dbReference type="AlphaFoldDB" id="A0A6N2RFM3"/>
<dbReference type="CDD" id="cd01392">
    <property type="entry name" value="HTH_LacI"/>
    <property type="match status" value="1"/>
</dbReference>
<dbReference type="Pfam" id="PF13377">
    <property type="entry name" value="Peripla_BP_3"/>
    <property type="match status" value="1"/>
</dbReference>
<evidence type="ECO:0000256" key="1">
    <source>
        <dbReference type="ARBA" id="ARBA00023015"/>
    </source>
</evidence>
<evidence type="ECO:0000256" key="2">
    <source>
        <dbReference type="ARBA" id="ARBA00023125"/>
    </source>
</evidence>
<dbReference type="PANTHER" id="PTHR30146">
    <property type="entry name" value="LACI-RELATED TRANSCRIPTIONAL REPRESSOR"/>
    <property type="match status" value="1"/>
</dbReference>
<dbReference type="CDD" id="cd06267">
    <property type="entry name" value="PBP1_LacI_sugar_binding-like"/>
    <property type="match status" value="1"/>
</dbReference>
<evidence type="ECO:0000313" key="5">
    <source>
        <dbReference type="EMBL" id="KAB7460366.1"/>
    </source>
</evidence>
<dbReference type="SUPFAM" id="SSF47413">
    <property type="entry name" value="lambda repressor-like DNA-binding domains"/>
    <property type="match status" value="1"/>
</dbReference>
<dbReference type="RefSeq" id="WP_034519043.1">
    <property type="nucleotide sequence ID" value="NZ_BCYE01000002.1"/>
</dbReference>
<dbReference type="Gene3D" id="1.10.260.40">
    <property type="entry name" value="lambda repressor-like DNA-binding domains"/>
    <property type="match status" value="1"/>
</dbReference>
<protein>
    <submittedName>
        <fullName evidence="6">Catabolite control protein A</fullName>
    </submittedName>
    <submittedName>
        <fullName evidence="5">LacI family transcriptional regulator</fullName>
    </submittedName>
</protein>